<keyword evidence="1 7" id="KW-1003">Cell membrane</keyword>
<keyword evidence="4 7" id="KW-1133">Transmembrane helix</keyword>
<evidence type="ECO:0000256" key="6">
    <source>
        <dbReference type="ARBA" id="ARBA00023306"/>
    </source>
</evidence>
<proteinExistence type="inferred from homology"/>
<dbReference type="EMBL" id="CP001821">
    <property type="protein sequence ID" value="ACZ29054.1"/>
    <property type="molecule type" value="Genomic_DNA"/>
</dbReference>
<dbReference type="OrthoDB" id="5189646at2"/>
<dbReference type="KEGG" id="xce:Xcel_0013"/>
<accession>D1BTB2</accession>
<name>D1BTB2_XYLCX</name>
<reference evidence="9" key="1">
    <citation type="submission" date="2009-11" db="EMBL/GenBank/DDBJ databases">
        <title>The complete chromosome of Xylanimonas cellulosilytica DSM 15894.</title>
        <authorList>
            <consortium name="US DOE Joint Genome Institute (JGI-PGF)"/>
            <person name="Lucas S."/>
            <person name="Copeland A."/>
            <person name="Lapidus A."/>
            <person name="Glavina del Rio T."/>
            <person name="Dalin E."/>
            <person name="Tice H."/>
            <person name="Bruce D."/>
            <person name="Goodwin L."/>
            <person name="Pitluck S."/>
            <person name="Kyrpides N."/>
            <person name="Mavromatis K."/>
            <person name="Ivanova N."/>
            <person name="Mikhailova N."/>
            <person name="Foster B."/>
            <person name="Clum A."/>
            <person name="Brettin T."/>
            <person name="Detter J.C."/>
            <person name="Han C."/>
            <person name="Larimer F."/>
            <person name="Land M."/>
            <person name="Hauser L."/>
            <person name="Markowitz V."/>
            <person name="Cheng J.F."/>
            <person name="Hugenholtz P."/>
            <person name="Woyke T."/>
            <person name="Wu D."/>
            <person name="Gehrich-Schroeter G."/>
            <person name="Schneider S."/>
            <person name="Pukall S.R."/>
            <person name="Klenk H.P."/>
            <person name="Eisen J.A."/>
        </authorList>
    </citation>
    <scope>NUCLEOTIDE SEQUENCE [LARGE SCALE GENOMIC DNA]</scope>
    <source>
        <strain evidence="9">DSM 15894 / CECT 5975 / LMG 20990 / XIL07</strain>
    </source>
</reference>
<evidence type="ECO:0000313" key="8">
    <source>
        <dbReference type="EMBL" id="ACZ29054.1"/>
    </source>
</evidence>
<dbReference type="InterPro" id="IPR009619">
    <property type="entry name" value="CrgA"/>
</dbReference>
<evidence type="ECO:0000313" key="9">
    <source>
        <dbReference type="Proteomes" id="UP000002255"/>
    </source>
</evidence>
<evidence type="ECO:0000256" key="4">
    <source>
        <dbReference type="ARBA" id="ARBA00022989"/>
    </source>
</evidence>
<dbReference type="GO" id="GO:0005886">
    <property type="term" value="C:plasma membrane"/>
    <property type="evidence" value="ECO:0007669"/>
    <property type="project" value="UniProtKB-SubCell"/>
</dbReference>
<comment type="function">
    <text evidence="7">Involved in cell division.</text>
</comment>
<dbReference type="HAMAP" id="MF_00631">
    <property type="entry name" value="CrgA"/>
    <property type="match status" value="1"/>
</dbReference>
<reference evidence="8 9" key="2">
    <citation type="journal article" date="2010" name="Stand. Genomic Sci.">
        <title>Complete genome sequence of Xylanimonas cellulosilytica type strain (XIL07).</title>
        <authorList>
            <person name="Foster B."/>
            <person name="Pukall R."/>
            <person name="Abt B."/>
            <person name="Nolan M."/>
            <person name="Glavina Del Rio T."/>
            <person name="Chen F."/>
            <person name="Lucas S."/>
            <person name="Tice H."/>
            <person name="Pitluck S."/>
            <person name="Cheng J.-F."/>
            <person name="Chertkov O."/>
            <person name="Brettin T."/>
            <person name="Han C."/>
            <person name="Detter J.C."/>
            <person name="Bruce D."/>
            <person name="Goodwin L."/>
            <person name="Ivanova N."/>
            <person name="Mavromatis K."/>
            <person name="Pati A."/>
            <person name="Mikhailova N."/>
            <person name="Chen A."/>
            <person name="Palaniappan K."/>
            <person name="Land M."/>
            <person name="Hauser L."/>
            <person name="Chang Y.-J."/>
            <person name="Jeffries C.D."/>
            <person name="Chain P."/>
            <person name="Rohde M."/>
            <person name="Goeker M."/>
            <person name="Bristow J."/>
            <person name="Eisen J.A."/>
            <person name="Markowitz V."/>
            <person name="Hugenholtz P."/>
            <person name="Kyrpides N.C."/>
            <person name="Klenk H.-P."/>
            <person name="Lapidus A."/>
        </authorList>
    </citation>
    <scope>NUCLEOTIDE SEQUENCE [LARGE SCALE GENOMIC DNA]</scope>
    <source>
        <strain evidence="9">DSM 15894 / CECT 5975 / LMG 20990 / XIL07</strain>
    </source>
</reference>
<keyword evidence="9" id="KW-1185">Reference proteome</keyword>
<dbReference type="GO" id="GO:0051301">
    <property type="term" value="P:cell division"/>
    <property type="evidence" value="ECO:0007669"/>
    <property type="project" value="UniProtKB-UniRule"/>
</dbReference>
<dbReference type="STRING" id="446471.Xcel_0013"/>
<comment type="subcellular location">
    <subcellularLocation>
        <location evidence="7">Cell membrane</location>
        <topology evidence="7">Multi-pass membrane protein</topology>
    </subcellularLocation>
</comment>
<evidence type="ECO:0000256" key="5">
    <source>
        <dbReference type="ARBA" id="ARBA00023136"/>
    </source>
</evidence>
<keyword evidence="2 7" id="KW-0132">Cell division</keyword>
<organism evidence="8 9">
    <name type="scientific">Xylanimonas cellulosilytica (strain DSM 15894 / JCM 12276 / CECT 5975 / KCTC 9989 / LMG 20990 / NBRC 107835 / XIL07)</name>
    <dbReference type="NCBI Taxonomy" id="446471"/>
    <lineage>
        <taxon>Bacteria</taxon>
        <taxon>Bacillati</taxon>
        <taxon>Actinomycetota</taxon>
        <taxon>Actinomycetes</taxon>
        <taxon>Micrococcales</taxon>
        <taxon>Promicromonosporaceae</taxon>
        <taxon>Xylanimonas</taxon>
    </lineage>
</organism>
<feature type="transmembrane region" description="Helical" evidence="7">
    <location>
        <begin position="71"/>
        <end position="90"/>
    </location>
</feature>
<dbReference type="Proteomes" id="UP000002255">
    <property type="component" value="Chromosome"/>
</dbReference>
<protein>
    <recommendedName>
        <fullName evidence="7">Cell division protein CrgA</fullName>
    </recommendedName>
</protein>
<evidence type="ECO:0000256" key="2">
    <source>
        <dbReference type="ARBA" id="ARBA00022618"/>
    </source>
</evidence>
<feature type="transmembrane region" description="Helical" evidence="7">
    <location>
        <begin position="36"/>
        <end position="59"/>
    </location>
</feature>
<sequence>MPESKSRKKKVRPSDPEFVERMAKAAEKEKAGNPPWLVPVMLGLMILGLIWIVTYYLTASRVGGGFPIPPLGAWNLAVGFALIITGFGLTTRWK</sequence>
<dbReference type="RefSeq" id="WP_012876799.1">
    <property type="nucleotide sequence ID" value="NC_013530.1"/>
</dbReference>
<dbReference type="eggNOG" id="ENOG5032ZHR">
    <property type="taxonomic scope" value="Bacteria"/>
</dbReference>
<dbReference type="HOGENOM" id="CLU_149126_1_0_11"/>
<dbReference type="Pfam" id="PF06781">
    <property type="entry name" value="CrgA"/>
    <property type="match status" value="1"/>
</dbReference>
<evidence type="ECO:0000256" key="7">
    <source>
        <dbReference type="HAMAP-Rule" id="MF_00631"/>
    </source>
</evidence>
<evidence type="ECO:0000256" key="1">
    <source>
        <dbReference type="ARBA" id="ARBA00022475"/>
    </source>
</evidence>
<evidence type="ECO:0000256" key="3">
    <source>
        <dbReference type="ARBA" id="ARBA00022692"/>
    </source>
</evidence>
<comment type="similarity">
    <text evidence="7">Belongs to the CrgA family.</text>
</comment>
<gene>
    <name evidence="7" type="primary">crgA</name>
    <name evidence="8" type="ordered locus">Xcel_0013</name>
</gene>
<keyword evidence="6 7" id="KW-0131">Cell cycle</keyword>
<dbReference type="AlphaFoldDB" id="D1BTB2"/>
<keyword evidence="3 7" id="KW-0812">Transmembrane</keyword>
<keyword evidence="5 7" id="KW-0472">Membrane</keyword>